<proteinExistence type="predicted"/>
<gene>
    <name evidence="1" type="ORF">ACEZDJ_12980</name>
</gene>
<accession>A0ABV6UL74</accession>
<keyword evidence="2" id="KW-1185">Reference proteome</keyword>
<evidence type="ECO:0000313" key="1">
    <source>
        <dbReference type="EMBL" id="MFC1402202.1"/>
    </source>
</evidence>
<reference evidence="1 2" key="1">
    <citation type="submission" date="2024-09" db="EMBL/GenBank/DDBJ databases">
        <authorList>
            <person name="Lee S.D."/>
        </authorList>
    </citation>
    <scope>NUCLEOTIDE SEQUENCE [LARGE SCALE GENOMIC DNA]</scope>
    <source>
        <strain evidence="1 2">N1-5</strain>
    </source>
</reference>
<dbReference type="EMBL" id="JBHEZZ010000005">
    <property type="protein sequence ID" value="MFC1402202.1"/>
    <property type="molecule type" value="Genomic_DNA"/>
</dbReference>
<comment type="caution">
    <text evidence="1">The sequence shown here is derived from an EMBL/GenBank/DDBJ whole genome shotgun (WGS) entry which is preliminary data.</text>
</comment>
<dbReference type="RefSeq" id="WP_063757472.1">
    <property type="nucleotide sequence ID" value="NZ_JBHEZZ010000005.1"/>
</dbReference>
<evidence type="ECO:0000313" key="2">
    <source>
        <dbReference type="Proteomes" id="UP001592528"/>
    </source>
</evidence>
<name>A0ABV6UL74_9ACTN</name>
<dbReference type="Proteomes" id="UP001592528">
    <property type="component" value="Unassembled WGS sequence"/>
</dbReference>
<organism evidence="1 2">
    <name type="scientific">Streptacidiphilus cavernicola</name>
    <dbReference type="NCBI Taxonomy" id="3342716"/>
    <lineage>
        <taxon>Bacteria</taxon>
        <taxon>Bacillati</taxon>
        <taxon>Actinomycetota</taxon>
        <taxon>Actinomycetes</taxon>
        <taxon>Kitasatosporales</taxon>
        <taxon>Streptomycetaceae</taxon>
        <taxon>Streptacidiphilus</taxon>
    </lineage>
</organism>
<protein>
    <submittedName>
        <fullName evidence="1">Uncharacterized protein</fullName>
    </submittedName>
</protein>
<sequence>MGKLDPDLHVGLLRYLRALALEVGAAVAAGRPPAGVRLSDGRYSVDVRREPVIVYYTVHPDEREVRVPDLIWLRT</sequence>